<name>A0A1M6K6Q6_9CLOT</name>
<feature type="coiled-coil region" evidence="1">
    <location>
        <begin position="1016"/>
        <end position="1088"/>
    </location>
</feature>
<reference evidence="2 3" key="1">
    <citation type="submission" date="2016-11" db="EMBL/GenBank/DDBJ databases">
        <authorList>
            <person name="Jaros S."/>
            <person name="Januszkiewicz K."/>
            <person name="Wedrychowicz H."/>
        </authorList>
    </citation>
    <scope>NUCLEOTIDE SEQUENCE [LARGE SCALE GENOMIC DNA]</scope>
    <source>
        <strain evidence="2 3">DSM 3090</strain>
    </source>
</reference>
<dbReference type="InterPro" id="IPR027417">
    <property type="entry name" value="P-loop_NTPase"/>
</dbReference>
<gene>
    <name evidence="2" type="ORF">SAMN02745248_00352</name>
</gene>
<keyword evidence="3" id="KW-1185">Reference proteome</keyword>
<feature type="coiled-coil region" evidence="1">
    <location>
        <begin position="939"/>
        <end position="977"/>
    </location>
</feature>
<evidence type="ECO:0000256" key="1">
    <source>
        <dbReference type="SAM" id="Coils"/>
    </source>
</evidence>
<feature type="coiled-coil region" evidence="1">
    <location>
        <begin position="857"/>
        <end position="911"/>
    </location>
</feature>
<dbReference type="OrthoDB" id="9815057at2"/>
<organism evidence="2 3">
    <name type="scientific">Hathewaya proteolytica DSM 3090</name>
    <dbReference type="NCBI Taxonomy" id="1121331"/>
    <lineage>
        <taxon>Bacteria</taxon>
        <taxon>Bacillati</taxon>
        <taxon>Bacillota</taxon>
        <taxon>Clostridia</taxon>
        <taxon>Eubacteriales</taxon>
        <taxon>Clostridiaceae</taxon>
        <taxon>Hathewaya</taxon>
    </lineage>
</organism>
<dbReference type="Gene3D" id="3.40.50.300">
    <property type="entry name" value="P-loop containing nucleotide triphosphate hydrolases"/>
    <property type="match status" value="1"/>
</dbReference>
<dbReference type="STRING" id="1121331.SAMN02745248_00352"/>
<feature type="coiled-coil region" evidence="1">
    <location>
        <begin position="478"/>
        <end position="560"/>
    </location>
</feature>
<dbReference type="Proteomes" id="UP000183952">
    <property type="component" value="Unassembled WGS sequence"/>
</dbReference>
<feature type="coiled-coil region" evidence="1">
    <location>
        <begin position="764"/>
        <end position="818"/>
    </location>
</feature>
<sequence>MSKINRIRIVNLNYNNKSIRVDDELFNMDCQDTMMSLRNGGGKSVLVQMIMAPFINKKYRDLGKRKFESYFSSSVPTYIMVEWKLDYGAGYVMNGMMVRKREIVGDEDFASKLDIVNFIYEYNENNSYDIKNMPVVCNGEKGRRFESYANSKKLFEELKKNKNYKFNYYDMTSSSTSSAYFSKLMEYHINHREWENIIRKINQKESGLSELFTNAKNVTGLVKEWFIPAVEEKISKDDDRIKGFREIINKYIKNYKDNKSKIDKTSKMELFNKLSEEIKETVQSSIDISNSRDKMENEIANIMVYLQKEFDENKKQLNSSEEQIQSLRHTFNEIEYEESSLMIYNHINKYDELKKKCDEYKSQRAEIESELESTNRKINIYDCAQLHSNYEKCSKDLLLLEQKLERIKKENGDMTPRIENLGYTMRTLLEDDRKELIEKIQDKKQKINELYEGKLLKNTELERNIDKKDDLKNREGGLQAIINEFDKVEKKFNKNNNETFQRNIEKLYDETKLMNYNENLESSYEELIKEEKNCSVQLMANEEKRRIMESQRESVRAEEIKNTNELKWKECELSKVNVELGKRREMLKYVDLSEDYLFHKDKIVGKFNDKIALLVSKQREIKNAIEKEQSDIEKLETGKVMELSQELQKEFKRHDIDVVYGMEWLKKNERSEEENIEIIKNNPLLPYALIMSSGDIEKLRGNTLEVFTSSPIVIVKRESINEKLEEKMSNIVTLADVDFLVSFNKKLLNEEELKKLIIEKRQSIKDYSEGLEKVNEDIDLYNDKKSFVQSSEITKESYEGLKKEIEELKTLLKDLDLKAINISKDIGKIESEISSISLRRENTQRQRNSVEKKIKEFSGLMESYHEYKANLKELEEVEKNIDIIEANIRSLKKLINTMEVQQNEFKDMVNEYQGKKHTIDEKMKKYATYKNGDFIAKDREDIIAEYEALTQKITSTEKQLKDEIAEADKSYKEAQRILEARSDSYGIEEKDYIHFTYDIDEEHELKKVLEITENSLKETDNSILSMEKSVAKLESKIENLRNNFKEKFGTNILMQREKIFEKNYNEEKNKVRMEIRRAENIVAELQKIRCDIDKNMDNLKEYEDFKVKDVMEISIAIGQLSDTIGRKRRDLNKLCRQYDESINIIQREIDNKLRQNRSFIGDDSFSQPIEIYARLVDKPEELLLQIDTIVNSYISTMEKLKHDISLVTKEEESILDDLMQYISDINSNLKEIDNNSTINVCGKSRKMLNIDVSEWDDNKELYRIRLRDYFQEIRERGLKVLDENENIEDIISSKITSYNLYNEVVGVSTVKVKLFKIEEEKQRQISWDEVATNSGGEGFLSSFIILSSLLSYTRRNFSDVFSRSESGKVLIMDNPFAQTSSSHLLKPLMEMAKKSNTQLICFTGLGGESIYDRFDNIYVLNTKQSKLQNGTQYLRGEHKKGQGDEEFNGDMGDEYEYLESARTQITEQMRLF</sequence>
<protein>
    <submittedName>
        <fullName evidence="2">Chromosome segregation ATPase</fullName>
    </submittedName>
</protein>
<keyword evidence="1" id="KW-0175">Coiled coil</keyword>
<evidence type="ECO:0000313" key="2">
    <source>
        <dbReference type="EMBL" id="SHJ54523.1"/>
    </source>
</evidence>
<dbReference type="RefSeq" id="WP_072901650.1">
    <property type="nucleotide sequence ID" value="NZ_FRAD01000004.1"/>
</dbReference>
<evidence type="ECO:0000313" key="3">
    <source>
        <dbReference type="Proteomes" id="UP000183952"/>
    </source>
</evidence>
<dbReference type="EMBL" id="FRAD01000004">
    <property type="protein sequence ID" value="SHJ54523.1"/>
    <property type="molecule type" value="Genomic_DNA"/>
</dbReference>
<feature type="coiled-coil region" evidence="1">
    <location>
        <begin position="310"/>
        <end position="453"/>
    </location>
</feature>
<accession>A0A1M6K6Q6</accession>
<proteinExistence type="predicted"/>